<dbReference type="EMBL" id="CP040749">
    <property type="protein sequence ID" value="QCX36947.1"/>
    <property type="molecule type" value="Genomic_DNA"/>
</dbReference>
<dbReference type="PANTHER" id="PTHR10963:SF55">
    <property type="entry name" value="GLYCOSIDE HYDROLASE FAMILY 16 PROTEIN"/>
    <property type="match status" value="1"/>
</dbReference>
<name>A0A5B7TPV5_9FLAO</name>
<dbReference type="KEGG" id="fbe:FF125_00305"/>
<dbReference type="Pfam" id="PF00722">
    <property type="entry name" value="Glyco_hydro_16"/>
    <property type="match status" value="1"/>
</dbReference>
<dbReference type="SUPFAM" id="SSF49899">
    <property type="entry name" value="Concanavalin A-like lectins/glucanases"/>
    <property type="match status" value="1"/>
</dbReference>
<dbReference type="AlphaFoldDB" id="A0A5B7TPV5"/>
<protein>
    <submittedName>
        <fullName evidence="3">Glycoside hydrolase family 16 protein</fullName>
    </submittedName>
</protein>
<dbReference type="Proteomes" id="UP000306229">
    <property type="component" value="Chromosome"/>
</dbReference>
<comment type="similarity">
    <text evidence="1">Belongs to the glycosyl hydrolase 16 family.</text>
</comment>
<accession>A0A5B7TPV5</accession>
<dbReference type="PROSITE" id="PS51762">
    <property type="entry name" value="GH16_2"/>
    <property type="match status" value="1"/>
</dbReference>
<keyword evidence="4" id="KW-1185">Reference proteome</keyword>
<dbReference type="InterPro" id="IPR050546">
    <property type="entry name" value="Glycosyl_Hydrlase_16"/>
</dbReference>
<dbReference type="InterPro" id="IPR013320">
    <property type="entry name" value="ConA-like_dom_sf"/>
</dbReference>
<reference evidence="3 4" key="1">
    <citation type="submission" date="2019-05" db="EMBL/GenBank/DDBJ databases">
        <title>Algicella ahnfeltiae gen. nov., sp. nov., a novel marine bacterium of the family Flavobacteriaceae isolated from a red alga.</title>
        <authorList>
            <person name="Nedashkovskaya O.I."/>
            <person name="Kukhlevskiy A.D."/>
            <person name="Kim S.-G."/>
            <person name="Zhukova N.V."/>
            <person name="Mikhailov V.V."/>
        </authorList>
    </citation>
    <scope>NUCLEOTIDE SEQUENCE [LARGE SCALE GENOMIC DNA]</scope>
    <source>
        <strain evidence="3 4">10Alg115</strain>
    </source>
</reference>
<dbReference type="GO" id="GO:0005975">
    <property type="term" value="P:carbohydrate metabolic process"/>
    <property type="evidence" value="ECO:0007669"/>
    <property type="project" value="InterPro"/>
</dbReference>
<evidence type="ECO:0000256" key="1">
    <source>
        <dbReference type="ARBA" id="ARBA00006865"/>
    </source>
</evidence>
<dbReference type="CDD" id="cd08023">
    <property type="entry name" value="GH16_laminarinase_like"/>
    <property type="match status" value="1"/>
</dbReference>
<dbReference type="OrthoDB" id="9809583at2"/>
<evidence type="ECO:0000313" key="3">
    <source>
        <dbReference type="EMBL" id="QCX36947.1"/>
    </source>
</evidence>
<dbReference type="GO" id="GO:0004553">
    <property type="term" value="F:hydrolase activity, hydrolyzing O-glycosyl compounds"/>
    <property type="evidence" value="ECO:0007669"/>
    <property type="project" value="InterPro"/>
</dbReference>
<dbReference type="PANTHER" id="PTHR10963">
    <property type="entry name" value="GLYCOSYL HYDROLASE-RELATED"/>
    <property type="match status" value="1"/>
</dbReference>
<organism evidence="3 4">
    <name type="scientific">Aureibaculum algae</name>
    <dbReference type="NCBI Taxonomy" id="2584122"/>
    <lineage>
        <taxon>Bacteria</taxon>
        <taxon>Pseudomonadati</taxon>
        <taxon>Bacteroidota</taxon>
        <taxon>Flavobacteriia</taxon>
        <taxon>Flavobacteriales</taxon>
        <taxon>Flavobacteriaceae</taxon>
        <taxon>Aureibaculum</taxon>
    </lineage>
</organism>
<evidence type="ECO:0000259" key="2">
    <source>
        <dbReference type="PROSITE" id="PS51762"/>
    </source>
</evidence>
<sequence>MYKLNIHLLLLIIVFSFISCSQEKELIWEENFEGKTLNEEFWNFELGNGCPQLCGWGNNELQLYTENNHLIKDGYLVITAKKEDSIYTSTRITTKKKVEIQYGKIEIRAKLPLGKGLWPAFWMLGSNIDKAKWPLCGEIDILEYVGKEPGKIFNSLHTKNSHGNTLNTKKTHIERIENGFHVYAIEWTKDYINFFVDNQLHYSFSPENKTEDIWPFDQPFYLLINLAIGGGFGGPEVDDTIFPQEFIIDYIKVYK</sequence>
<evidence type="ECO:0000313" key="4">
    <source>
        <dbReference type="Proteomes" id="UP000306229"/>
    </source>
</evidence>
<proteinExistence type="inferred from homology"/>
<dbReference type="Gene3D" id="2.60.120.200">
    <property type="match status" value="1"/>
</dbReference>
<dbReference type="PROSITE" id="PS51257">
    <property type="entry name" value="PROKAR_LIPOPROTEIN"/>
    <property type="match status" value="1"/>
</dbReference>
<feature type="domain" description="GH16" evidence="2">
    <location>
        <begin position="26"/>
        <end position="255"/>
    </location>
</feature>
<dbReference type="InterPro" id="IPR000757">
    <property type="entry name" value="Beta-glucanase-like"/>
</dbReference>
<dbReference type="RefSeq" id="WP_138947908.1">
    <property type="nucleotide sequence ID" value="NZ_CP040749.1"/>
</dbReference>
<keyword evidence="3" id="KW-0378">Hydrolase</keyword>
<gene>
    <name evidence="3" type="ORF">FF125_00305</name>
</gene>